<evidence type="ECO:0000313" key="2">
    <source>
        <dbReference type="EMBL" id="KUG24788.1"/>
    </source>
</evidence>
<gene>
    <name evidence="2" type="ORF">ASZ90_005402</name>
</gene>
<protein>
    <submittedName>
        <fullName evidence="2">Uncharacterized protein</fullName>
    </submittedName>
</protein>
<reference evidence="2" key="1">
    <citation type="journal article" date="2015" name="Proc. Natl. Acad. Sci. U.S.A.">
        <title>Networks of energetic and metabolic interactions define dynamics in microbial communities.</title>
        <authorList>
            <person name="Embree M."/>
            <person name="Liu J.K."/>
            <person name="Al-Bassam M.M."/>
            <person name="Zengler K."/>
        </authorList>
    </citation>
    <scope>NUCLEOTIDE SEQUENCE</scope>
</reference>
<name>A0A0W8FVE4_9ZZZZ</name>
<keyword evidence="1" id="KW-1133">Transmembrane helix</keyword>
<evidence type="ECO:0000256" key="1">
    <source>
        <dbReference type="SAM" id="Phobius"/>
    </source>
</evidence>
<dbReference type="AlphaFoldDB" id="A0A0W8FVE4"/>
<sequence length="69" mass="7482">MKKKFQLNPATGMAMGAIVAVLISIVVQLTTKDSSIWIWSIPIGIATGLPIGITAKKKRSSNNENRENE</sequence>
<dbReference type="EMBL" id="LNQE01000818">
    <property type="protein sequence ID" value="KUG24788.1"/>
    <property type="molecule type" value="Genomic_DNA"/>
</dbReference>
<organism evidence="2">
    <name type="scientific">hydrocarbon metagenome</name>
    <dbReference type="NCBI Taxonomy" id="938273"/>
    <lineage>
        <taxon>unclassified sequences</taxon>
        <taxon>metagenomes</taxon>
        <taxon>ecological metagenomes</taxon>
    </lineage>
</organism>
<feature type="transmembrane region" description="Helical" evidence="1">
    <location>
        <begin position="12"/>
        <end position="30"/>
    </location>
</feature>
<keyword evidence="1" id="KW-0812">Transmembrane</keyword>
<comment type="caution">
    <text evidence="2">The sequence shown here is derived from an EMBL/GenBank/DDBJ whole genome shotgun (WGS) entry which is preliminary data.</text>
</comment>
<accession>A0A0W8FVE4</accession>
<feature type="transmembrane region" description="Helical" evidence="1">
    <location>
        <begin position="36"/>
        <end position="55"/>
    </location>
</feature>
<proteinExistence type="predicted"/>
<keyword evidence="1" id="KW-0472">Membrane</keyword>